<organism evidence="14 15">
    <name type="scientific">Austwickia chelonae NBRC 105200</name>
    <dbReference type="NCBI Taxonomy" id="1184607"/>
    <lineage>
        <taxon>Bacteria</taxon>
        <taxon>Bacillati</taxon>
        <taxon>Actinomycetota</taxon>
        <taxon>Actinomycetes</taxon>
        <taxon>Micrococcales</taxon>
        <taxon>Dermatophilaceae</taxon>
        <taxon>Austwickia</taxon>
    </lineage>
</organism>
<evidence type="ECO:0000256" key="6">
    <source>
        <dbReference type="ARBA" id="ARBA00022801"/>
    </source>
</evidence>
<evidence type="ECO:0000259" key="13">
    <source>
        <dbReference type="Pfam" id="PF17820"/>
    </source>
</evidence>
<keyword evidence="8 11" id="KW-1133">Transmembrane helix</keyword>
<sequence length="452" mass="47932">MLMYLLGVALIALGIGVSIALHEIGHLVPAKLSGVKCPQYMIGFGPTLWSRQIGETQYGIKAIPLGGYVRMIGMFPPKPGDPEGTLRGSSTGRWSALVEDARAQSAQEVRPGDEDRVFYKLRTSRKLAVMLGGPFMNLLIATVLMGGIVTLHGQHVPVDGAKVKGVVACVKPVTQSKDRGTCQDSDRKSPAAAAGMRAEDVIVEIDGAPVRSSSDVSKLVRPRIDQPTPVVVQRGDQRVTLNVTPIRNSLPEYDEKGEPRRKADGSFVLTEAGYIGTSTGQNTRLEQQSPTVVPGLVAQGVVQTGGVILRLPEKLVGIWDAAFGSAERSTDSPMSVVGVGRVAGDVASTMEFMGVKLAGIGDLVVILAMLLAGLNIALFVFNLIPLMPLDGGHVIGALWEGLRRQIARLRGAPDPGYVDVAKGLPIAYAVSILLIGMSVLLIYADLVKPVKL</sequence>
<evidence type="ECO:0000259" key="12">
    <source>
        <dbReference type="Pfam" id="PF02163"/>
    </source>
</evidence>
<evidence type="ECO:0000256" key="1">
    <source>
        <dbReference type="ARBA" id="ARBA00001947"/>
    </source>
</evidence>
<gene>
    <name evidence="14" type="ORF">AUCHE_01_00920</name>
</gene>
<dbReference type="STRING" id="100225.SAMN05421595_1658"/>
<evidence type="ECO:0000256" key="7">
    <source>
        <dbReference type="ARBA" id="ARBA00022833"/>
    </source>
</evidence>
<comment type="cofactor">
    <cofactor evidence="1">
        <name>Zn(2+)</name>
        <dbReference type="ChEBI" id="CHEBI:29105"/>
    </cofactor>
</comment>
<dbReference type="InterPro" id="IPR008915">
    <property type="entry name" value="Peptidase_M50"/>
</dbReference>
<evidence type="ECO:0000256" key="4">
    <source>
        <dbReference type="ARBA" id="ARBA00022670"/>
    </source>
</evidence>
<reference evidence="14 15" key="1">
    <citation type="submission" date="2012-08" db="EMBL/GenBank/DDBJ databases">
        <title>Whole genome shotgun sequence of Austwickia chelonae NBRC 105200.</title>
        <authorList>
            <person name="Yoshida I."/>
            <person name="Hosoyama A."/>
            <person name="Tsuchikane K."/>
            <person name="Katsumata H."/>
            <person name="Ando Y."/>
            <person name="Ohji S."/>
            <person name="Hamada M."/>
            <person name="Tamura T."/>
            <person name="Yamazoe A."/>
            <person name="Yamazaki S."/>
            <person name="Fujita N."/>
        </authorList>
    </citation>
    <scope>NUCLEOTIDE SEQUENCE [LARGE SCALE GENOMIC DNA]</scope>
    <source>
        <strain evidence="14 15">NBRC 105200</strain>
    </source>
</reference>
<accession>K6VMF4</accession>
<dbReference type="Pfam" id="PF17820">
    <property type="entry name" value="PDZ_6"/>
    <property type="match status" value="1"/>
</dbReference>
<evidence type="ECO:0000256" key="2">
    <source>
        <dbReference type="ARBA" id="ARBA00004141"/>
    </source>
</evidence>
<name>K6VMF4_9MICO</name>
<dbReference type="InterPro" id="IPR004387">
    <property type="entry name" value="Pept_M50_Zn"/>
</dbReference>
<dbReference type="GO" id="GO:0016020">
    <property type="term" value="C:membrane"/>
    <property type="evidence" value="ECO:0007669"/>
    <property type="project" value="UniProtKB-SubCell"/>
</dbReference>
<evidence type="ECO:0000256" key="11">
    <source>
        <dbReference type="SAM" id="Phobius"/>
    </source>
</evidence>
<evidence type="ECO:0000313" key="15">
    <source>
        <dbReference type="Proteomes" id="UP000008495"/>
    </source>
</evidence>
<feature type="transmembrane region" description="Helical" evidence="11">
    <location>
        <begin position="363"/>
        <end position="384"/>
    </location>
</feature>
<dbReference type="EMBL" id="BAGZ01000001">
    <property type="protein sequence ID" value="GAB76530.1"/>
    <property type="molecule type" value="Genomic_DNA"/>
</dbReference>
<evidence type="ECO:0000256" key="8">
    <source>
        <dbReference type="ARBA" id="ARBA00022989"/>
    </source>
</evidence>
<dbReference type="GO" id="GO:0006508">
    <property type="term" value="P:proteolysis"/>
    <property type="evidence" value="ECO:0007669"/>
    <property type="project" value="UniProtKB-KW"/>
</dbReference>
<dbReference type="InterPro" id="IPR041489">
    <property type="entry name" value="PDZ_6"/>
</dbReference>
<proteinExistence type="inferred from homology"/>
<comment type="subcellular location">
    <subcellularLocation>
        <location evidence="2">Membrane</location>
        <topology evidence="2">Multi-pass membrane protein</topology>
    </subcellularLocation>
</comment>
<feature type="transmembrane region" description="Helical" evidence="11">
    <location>
        <begin position="426"/>
        <end position="446"/>
    </location>
</feature>
<feature type="domain" description="Peptidase M50" evidence="12">
    <location>
        <begin position="11"/>
        <end position="409"/>
    </location>
</feature>
<keyword evidence="4" id="KW-0645">Protease</keyword>
<feature type="domain" description="PDZ" evidence="13">
    <location>
        <begin position="187"/>
        <end position="234"/>
    </location>
</feature>
<dbReference type="SUPFAM" id="SSF50156">
    <property type="entry name" value="PDZ domain-like"/>
    <property type="match status" value="1"/>
</dbReference>
<comment type="similarity">
    <text evidence="3">Belongs to the peptidase M50B family.</text>
</comment>
<evidence type="ECO:0000256" key="3">
    <source>
        <dbReference type="ARBA" id="ARBA00007931"/>
    </source>
</evidence>
<keyword evidence="6" id="KW-0378">Hydrolase</keyword>
<comment type="caution">
    <text evidence="14">The sequence shown here is derived from an EMBL/GenBank/DDBJ whole genome shotgun (WGS) entry which is preliminary data.</text>
</comment>
<dbReference type="GO" id="GO:0004222">
    <property type="term" value="F:metalloendopeptidase activity"/>
    <property type="evidence" value="ECO:0007669"/>
    <property type="project" value="InterPro"/>
</dbReference>
<dbReference type="eggNOG" id="COG0750">
    <property type="taxonomic scope" value="Bacteria"/>
</dbReference>
<evidence type="ECO:0000256" key="9">
    <source>
        <dbReference type="ARBA" id="ARBA00023049"/>
    </source>
</evidence>
<protein>
    <submittedName>
        <fullName evidence="14">Peptidase M50 family protein</fullName>
    </submittedName>
</protein>
<dbReference type="PANTHER" id="PTHR42837">
    <property type="entry name" value="REGULATOR OF SIGMA-E PROTEASE RSEP"/>
    <property type="match status" value="1"/>
</dbReference>
<keyword evidence="15" id="KW-1185">Reference proteome</keyword>
<evidence type="ECO:0000256" key="5">
    <source>
        <dbReference type="ARBA" id="ARBA00022692"/>
    </source>
</evidence>
<keyword evidence="9" id="KW-0482">Metalloprotease</keyword>
<dbReference type="PANTHER" id="PTHR42837:SF2">
    <property type="entry name" value="MEMBRANE METALLOPROTEASE ARASP2, CHLOROPLASTIC-RELATED"/>
    <property type="match status" value="1"/>
</dbReference>
<feature type="transmembrane region" description="Helical" evidence="11">
    <location>
        <begin position="127"/>
        <end position="151"/>
    </location>
</feature>
<dbReference type="InterPro" id="IPR036034">
    <property type="entry name" value="PDZ_sf"/>
</dbReference>
<dbReference type="Pfam" id="PF02163">
    <property type="entry name" value="Peptidase_M50"/>
    <property type="match status" value="1"/>
</dbReference>
<keyword evidence="10 11" id="KW-0472">Membrane</keyword>
<evidence type="ECO:0000256" key="10">
    <source>
        <dbReference type="ARBA" id="ARBA00023136"/>
    </source>
</evidence>
<keyword evidence="7" id="KW-0862">Zinc</keyword>
<dbReference type="AlphaFoldDB" id="K6VMF4"/>
<dbReference type="Proteomes" id="UP000008495">
    <property type="component" value="Unassembled WGS sequence"/>
</dbReference>
<dbReference type="CDD" id="cd06163">
    <property type="entry name" value="S2P-M50_PDZ_RseP-like"/>
    <property type="match status" value="1"/>
</dbReference>
<evidence type="ECO:0000313" key="14">
    <source>
        <dbReference type="EMBL" id="GAB76530.1"/>
    </source>
</evidence>
<dbReference type="Gene3D" id="2.30.42.10">
    <property type="match status" value="1"/>
</dbReference>
<keyword evidence="5 11" id="KW-0812">Transmembrane</keyword>